<dbReference type="PANTHER" id="PTHR30273:SF2">
    <property type="entry name" value="PROTEIN FECR"/>
    <property type="match status" value="1"/>
</dbReference>
<proteinExistence type="predicted"/>
<evidence type="ECO:0000313" key="1">
    <source>
        <dbReference type="EMBL" id="BAU54063.1"/>
    </source>
</evidence>
<evidence type="ECO:0000313" key="2">
    <source>
        <dbReference type="Proteomes" id="UP000218263"/>
    </source>
</evidence>
<dbReference type="InterPro" id="IPR006860">
    <property type="entry name" value="FecR"/>
</dbReference>
<dbReference type="OrthoDB" id="1099963at2"/>
<dbReference type="PIRSF" id="PIRSF018266">
    <property type="entry name" value="FecR"/>
    <property type="match status" value="1"/>
</dbReference>
<name>A0A0X8X2Q8_9SPHI</name>
<dbReference type="Pfam" id="PF04773">
    <property type="entry name" value="FecR"/>
    <property type="match status" value="1"/>
</dbReference>
<dbReference type="EMBL" id="AP017313">
    <property type="protein sequence ID" value="BAU54063.1"/>
    <property type="molecule type" value="Genomic_DNA"/>
</dbReference>
<keyword evidence="2" id="KW-1185">Reference proteome</keyword>
<dbReference type="KEGG" id="mgot:MgSA37_02234"/>
<dbReference type="InterPro" id="IPR012373">
    <property type="entry name" value="Ferrdict_sens_TM"/>
</dbReference>
<reference evidence="1 2" key="1">
    <citation type="submission" date="2015-12" db="EMBL/GenBank/DDBJ databases">
        <title>Genome sequence of Mucilaginibacter gotjawali.</title>
        <authorList>
            <person name="Lee J.S."/>
            <person name="Lee K.C."/>
            <person name="Kim K.K."/>
            <person name="Lee B.W."/>
        </authorList>
    </citation>
    <scope>NUCLEOTIDE SEQUENCE [LARGE SCALE GENOMIC DNA]</scope>
    <source>
        <strain evidence="1 2">SA3-7</strain>
    </source>
</reference>
<dbReference type="Proteomes" id="UP000218263">
    <property type="component" value="Chromosome"/>
</dbReference>
<sequence>MNKQDLIELLKRYDQGLCSDQEKAWVETWYLNYEPQPLDTSIEVLSADLDEVEQKLIEHTTFRRIPLWPRIAAAASIVIFLSIGGYFLLHKPAPVQTAQNQMHNDVAPGGNKAIITLSNGKKISLTDASKGTITKEGNTIIKKTNDGTVSYEGSAPTGTTGQLAYNTIAIPRGGQWTVILPDGTKAMLDAASSIKYPVSFPGNERKVEITGQVYFEVVHNAAKPFRVVTKEQVIEDIGTKFNINAYDDEPAVKTTLVEGAVRVSSPGAHSVLETAGVILKPGEQSVVQNNKLTVSAANIEETLAWKNGYFKFNDDSVESIMRKLSRWYDIEVEYKGDLPDIKFDGEIPRNTGLSQVLKVLELANVHFTIQGKKLTVTP</sequence>
<organism evidence="1 2">
    <name type="scientific">Mucilaginibacter gotjawali</name>
    <dbReference type="NCBI Taxonomy" id="1550579"/>
    <lineage>
        <taxon>Bacteria</taxon>
        <taxon>Pseudomonadati</taxon>
        <taxon>Bacteroidota</taxon>
        <taxon>Sphingobacteriia</taxon>
        <taxon>Sphingobacteriales</taxon>
        <taxon>Sphingobacteriaceae</taxon>
        <taxon>Mucilaginibacter</taxon>
    </lineage>
</organism>
<gene>
    <name evidence="1" type="ORF">MgSA37_02234</name>
</gene>
<dbReference type="PANTHER" id="PTHR30273">
    <property type="entry name" value="PERIPLASMIC SIGNAL SENSOR AND SIGMA FACTOR ACTIVATOR FECR-RELATED"/>
    <property type="match status" value="1"/>
</dbReference>
<dbReference type="GO" id="GO:0016989">
    <property type="term" value="F:sigma factor antagonist activity"/>
    <property type="evidence" value="ECO:0007669"/>
    <property type="project" value="TreeGrafter"/>
</dbReference>
<dbReference type="AlphaFoldDB" id="A0A0X8X2Q8"/>
<dbReference type="Gene3D" id="2.60.120.1440">
    <property type="match status" value="1"/>
</dbReference>
<dbReference type="Gene3D" id="3.55.50.30">
    <property type="match status" value="1"/>
</dbReference>
<accession>A0A0X8X2Q8</accession>
<dbReference type="RefSeq" id="WP_096351865.1">
    <property type="nucleotide sequence ID" value="NZ_AP017313.1"/>
</dbReference>
<dbReference type="Pfam" id="PF16344">
    <property type="entry name" value="FecR_C"/>
    <property type="match status" value="1"/>
</dbReference>
<protein>
    <submittedName>
        <fullName evidence="1">Fec operon regulator FecR</fullName>
    </submittedName>
</protein>
<dbReference type="InterPro" id="IPR032508">
    <property type="entry name" value="FecR_C"/>
</dbReference>